<dbReference type="eggNOG" id="KOG1407">
    <property type="taxonomic scope" value="Eukaryota"/>
</dbReference>
<feature type="repeat" description="WD" evidence="4">
    <location>
        <begin position="70"/>
        <end position="112"/>
    </location>
</feature>
<dbReference type="FunCoup" id="F2USH8">
    <property type="interactions" value="1099"/>
</dbReference>
<dbReference type="EMBL" id="GL832994">
    <property type="protein sequence ID" value="EGD81087.1"/>
    <property type="molecule type" value="Genomic_DNA"/>
</dbReference>
<accession>F2USH8</accession>
<sequence length="228" mass="25341">MMSSVRAGDGSRSDYAAILKRPSFSEFSHHKEAVLCLDWDCEGGMLGSGSMDKTACVMRLTDRLTRELELRGHSGSVDFLTWHPNNKSVLATASSDHHVKFWDVRTGPKCTSTVPTKRPSICVRYAPDGNTLAVVNLEDTLMLIDAKTGKVTKSRQFNYEVNEFTWDKSGKHLFLTNRQGRVEVYTFPELEPTDVAITAHTASCTCINFDPTHRDIRKADSVALLGAL</sequence>
<dbReference type="GO" id="GO:0006406">
    <property type="term" value="P:mRNA export from nucleus"/>
    <property type="evidence" value="ECO:0007669"/>
    <property type="project" value="InterPro"/>
</dbReference>
<dbReference type="InterPro" id="IPR015943">
    <property type="entry name" value="WD40/YVTN_repeat-like_dom_sf"/>
</dbReference>
<protein>
    <submittedName>
        <fullName evidence="5">Uncharacterized protein</fullName>
    </submittedName>
</protein>
<evidence type="ECO:0000256" key="4">
    <source>
        <dbReference type="PROSITE-ProRule" id="PRU00221"/>
    </source>
</evidence>
<reference evidence="5" key="1">
    <citation type="submission" date="2009-08" db="EMBL/GenBank/DDBJ databases">
        <title>Annotation of Salpingoeca rosetta.</title>
        <authorList>
            <consortium name="The Broad Institute Genome Sequencing Platform"/>
            <person name="Russ C."/>
            <person name="Cuomo C."/>
            <person name="Burger G."/>
            <person name="Gray M.W."/>
            <person name="Holland P.W.H."/>
            <person name="King N."/>
            <person name="Lang F.B.F."/>
            <person name="Roger A.J."/>
            <person name="Ruiz-Trillo I."/>
            <person name="Young S.K."/>
            <person name="Zeng Q."/>
            <person name="Gargeya S."/>
            <person name="Alvarado L."/>
            <person name="Berlin A."/>
            <person name="Chapman S.B."/>
            <person name="Chen Z."/>
            <person name="Freedman E."/>
            <person name="Gellesch M."/>
            <person name="Goldberg J."/>
            <person name="Griggs A."/>
            <person name="Gujja S."/>
            <person name="Heilman E."/>
            <person name="Heiman D."/>
            <person name="Howarth C."/>
            <person name="Mehta T."/>
            <person name="Neiman D."/>
            <person name="Pearson M."/>
            <person name="Roberts A."/>
            <person name="Saif S."/>
            <person name="Shea T."/>
            <person name="Shenoy N."/>
            <person name="Sisk P."/>
            <person name="Stolte C."/>
            <person name="Sykes S."/>
            <person name="White J."/>
            <person name="Yandava C."/>
            <person name="Haas B."/>
            <person name="Nusbaum C."/>
            <person name="Birren B."/>
        </authorList>
    </citation>
    <scope>NUCLEOTIDE SEQUENCE [LARGE SCALE GENOMIC DNA]</scope>
    <source>
        <strain evidence="5">ATCC 50818</strain>
    </source>
</reference>
<dbReference type="GeneID" id="16068483"/>
<dbReference type="STRING" id="946362.F2USH8"/>
<evidence type="ECO:0000313" key="5">
    <source>
        <dbReference type="EMBL" id="EGD81087.1"/>
    </source>
</evidence>
<dbReference type="PROSITE" id="PS50294">
    <property type="entry name" value="WD_REPEATS_REGION"/>
    <property type="match status" value="1"/>
</dbReference>
<dbReference type="SUPFAM" id="SSF117289">
    <property type="entry name" value="Nucleoporin domain"/>
    <property type="match status" value="1"/>
</dbReference>
<evidence type="ECO:0000256" key="1">
    <source>
        <dbReference type="ARBA" id="ARBA00022574"/>
    </source>
</evidence>
<organism evidence="6">
    <name type="scientific">Salpingoeca rosetta (strain ATCC 50818 / BSB-021)</name>
    <dbReference type="NCBI Taxonomy" id="946362"/>
    <lineage>
        <taxon>Eukaryota</taxon>
        <taxon>Choanoflagellata</taxon>
        <taxon>Craspedida</taxon>
        <taxon>Salpingoecidae</taxon>
        <taxon>Salpingoeca</taxon>
    </lineage>
</organism>
<dbReference type="InParanoid" id="F2USH8"/>
<proteinExistence type="inferred from homology"/>
<dbReference type="Gene3D" id="2.130.10.10">
    <property type="entry name" value="YVTN repeat-like/Quinoprotein amine dehydrogenase"/>
    <property type="match status" value="1"/>
</dbReference>
<name>F2USH8_SALR5</name>
<dbReference type="GO" id="GO:0000445">
    <property type="term" value="C:THO complex part of transcription export complex"/>
    <property type="evidence" value="ECO:0007669"/>
    <property type="project" value="TreeGrafter"/>
</dbReference>
<gene>
    <name evidence="5" type="ORF">PTSG_11032</name>
</gene>
<evidence type="ECO:0000256" key="2">
    <source>
        <dbReference type="ARBA" id="ARBA00022737"/>
    </source>
</evidence>
<dbReference type="InterPro" id="IPR001680">
    <property type="entry name" value="WD40_rpt"/>
</dbReference>
<dbReference type="Pfam" id="PF00400">
    <property type="entry name" value="WD40"/>
    <property type="match status" value="2"/>
</dbReference>
<dbReference type="KEGG" id="sre:PTSG_11032"/>
<dbReference type="Proteomes" id="UP000007799">
    <property type="component" value="Unassembled WGS sequence"/>
</dbReference>
<keyword evidence="2" id="KW-0677">Repeat</keyword>
<dbReference type="PROSITE" id="PS00678">
    <property type="entry name" value="WD_REPEATS_1"/>
    <property type="match status" value="1"/>
</dbReference>
<dbReference type="InterPro" id="IPR019775">
    <property type="entry name" value="WD40_repeat_CS"/>
</dbReference>
<comment type="similarity">
    <text evidence="3">Belongs to the THOC3 family.</text>
</comment>
<dbReference type="SMART" id="SM00320">
    <property type="entry name" value="WD40"/>
    <property type="match status" value="4"/>
</dbReference>
<dbReference type="OrthoDB" id="340259at2759"/>
<dbReference type="PROSITE" id="PS50082">
    <property type="entry name" value="WD_REPEATS_2"/>
    <property type="match status" value="1"/>
</dbReference>
<evidence type="ECO:0000313" key="6">
    <source>
        <dbReference type="Proteomes" id="UP000007799"/>
    </source>
</evidence>
<dbReference type="InterPro" id="IPR040132">
    <property type="entry name" value="Tex1/THOC3"/>
</dbReference>
<keyword evidence="6" id="KW-1185">Reference proteome</keyword>
<keyword evidence="1 4" id="KW-0853">WD repeat</keyword>
<dbReference type="PANTHER" id="PTHR22839:SF0">
    <property type="entry name" value="THO COMPLEX SUBUNIT 3"/>
    <property type="match status" value="1"/>
</dbReference>
<dbReference type="PANTHER" id="PTHR22839">
    <property type="entry name" value="THO COMPLEX SUBUNIT 3 THO3"/>
    <property type="match status" value="1"/>
</dbReference>
<dbReference type="AlphaFoldDB" id="F2USH8"/>
<dbReference type="RefSeq" id="XP_004987956.1">
    <property type="nucleotide sequence ID" value="XM_004987899.1"/>
</dbReference>
<evidence type="ECO:0000256" key="3">
    <source>
        <dbReference type="ARBA" id="ARBA00046343"/>
    </source>
</evidence>